<name>A0A067MF50_BOTB1</name>
<feature type="region of interest" description="Disordered" evidence="1">
    <location>
        <begin position="194"/>
        <end position="258"/>
    </location>
</feature>
<keyword evidence="3" id="KW-1185">Reference proteome</keyword>
<dbReference type="AlphaFoldDB" id="A0A067MF50"/>
<sequence length="284" mass="31010">MQLRLNMQTWTFYPDASTLSHCIQIEEASLRNRANELAAGRPDPGRPSFDATYGNFPEYNTWTVYFGLHFDLPQLARYGEPSQIYYTYAPPGHPARGVSPPFPPISLIASVNIGVMMLTRSMAAIYPWLTEAGRAQLSMGFYLLALWFADPNNIHATFAKRNKILPSPNDSLPLWHNPPAAPAIPPYLHSDDSTTLLAHSPDAGPSSSEHRDGLPGDIAAAAASSNPQASPPQTRSQFPACQESAQSEGKAVPEPGGGNYHTYTSNEWAMIVYGKNLGGPLWDI</sequence>
<organism evidence="2 3">
    <name type="scientific">Botryobasidium botryosum (strain FD-172 SS1)</name>
    <dbReference type="NCBI Taxonomy" id="930990"/>
    <lineage>
        <taxon>Eukaryota</taxon>
        <taxon>Fungi</taxon>
        <taxon>Dikarya</taxon>
        <taxon>Basidiomycota</taxon>
        <taxon>Agaricomycotina</taxon>
        <taxon>Agaricomycetes</taxon>
        <taxon>Cantharellales</taxon>
        <taxon>Botryobasidiaceae</taxon>
        <taxon>Botryobasidium</taxon>
    </lineage>
</organism>
<dbReference type="Proteomes" id="UP000027195">
    <property type="component" value="Unassembled WGS sequence"/>
</dbReference>
<dbReference type="EMBL" id="KL198067">
    <property type="protein sequence ID" value="KDQ10497.1"/>
    <property type="molecule type" value="Genomic_DNA"/>
</dbReference>
<evidence type="ECO:0000313" key="3">
    <source>
        <dbReference type="Proteomes" id="UP000027195"/>
    </source>
</evidence>
<gene>
    <name evidence="2" type="ORF">BOTBODRAFT_492965</name>
</gene>
<dbReference type="OrthoDB" id="3251810at2759"/>
<feature type="compositionally biased region" description="Low complexity" evidence="1">
    <location>
        <begin position="219"/>
        <end position="233"/>
    </location>
</feature>
<evidence type="ECO:0000256" key="1">
    <source>
        <dbReference type="SAM" id="MobiDB-lite"/>
    </source>
</evidence>
<dbReference type="InParanoid" id="A0A067MF50"/>
<dbReference type="HOGENOM" id="CLU_980018_0_0_1"/>
<protein>
    <submittedName>
        <fullName evidence="2">Uncharacterized protein</fullName>
    </submittedName>
</protein>
<feature type="compositionally biased region" description="Polar residues" evidence="1">
    <location>
        <begin position="234"/>
        <end position="247"/>
    </location>
</feature>
<accession>A0A067MF50</accession>
<reference evidence="3" key="1">
    <citation type="journal article" date="2014" name="Proc. Natl. Acad. Sci. U.S.A.">
        <title>Extensive sampling of basidiomycete genomes demonstrates inadequacy of the white-rot/brown-rot paradigm for wood decay fungi.</title>
        <authorList>
            <person name="Riley R."/>
            <person name="Salamov A.A."/>
            <person name="Brown D.W."/>
            <person name="Nagy L.G."/>
            <person name="Floudas D."/>
            <person name="Held B.W."/>
            <person name="Levasseur A."/>
            <person name="Lombard V."/>
            <person name="Morin E."/>
            <person name="Otillar R."/>
            <person name="Lindquist E.A."/>
            <person name="Sun H."/>
            <person name="LaButti K.M."/>
            <person name="Schmutz J."/>
            <person name="Jabbour D."/>
            <person name="Luo H."/>
            <person name="Baker S.E."/>
            <person name="Pisabarro A.G."/>
            <person name="Walton J.D."/>
            <person name="Blanchette R.A."/>
            <person name="Henrissat B."/>
            <person name="Martin F."/>
            <person name="Cullen D."/>
            <person name="Hibbett D.S."/>
            <person name="Grigoriev I.V."/>
        </authorList>
    </citation>
    <scope>NUCLEOTIDE SEQUENCE [LARGE SCALE GENOMIC DNA]</scope>
    <source>
        <strain evidence="3">FD-172 SS1</strain>
    </source>
</reference>
<proteinExistence type="predicted"/>
<evidence type="ECO:0000313" key="2">
    <source>
        <dbReference type="EMBL" id="KDQ10497.1"/>
    </source>
</evidence>